<accession>A0A550HXZ2</accession>
<organism evidence="3 4">
    <name type="scientific">Christiangramia sabulilitoris</name>
    <dbReference type="NCBI Taxonomy" id="2583991"/>
    <lineage>
        <taxon>Bacteria</taxon>
        <taxon>Pseudomonadati</taxon>
        <taxon>Bacteroidota</taxon>
        <taxon>Flavobacteriia</taxon>
        <taxon>Flavobacteriales</taxon>
        <taxon>Flavobacteriaceae</taxon>
        <taxon>Christiangramia</taxon>
    </lineage>
</organism>
<dbReference type="InterPro" id="IPR011990">
    <property type="entry name" value="TPR-like_helical_dom_sf"/>
</dbReference>
<dbReference type="OrthoDB" id="919555at2"/>
<reference evidence="3 4" key="1">
    <citation type="submission" date="2019-06" db="EMBL/GenBank/DDBJ databases">
        <title>Gramella sabulilitoris sp. nov., isolated from a marine sand.</title>
        <authorList>
            <person name="Yoon J.-H."/>
        </authorList>
    </citation>
    <scope>NUCLEOTIDE SEQUENCE [LARGE SCALE GENOMIC DNA]</scope>
    <source>
        <strain evidence="3 4">HSMS-1</strain>
    </source>
</reference>
<dbReference type="InterPro" id="IPR019734">
    <property type="entry name" value="TPR_rpt"/>
</dbReference>
<dbReference type="PANTHER" id="PTHR45586:SF1">
    <property type="entry name" value="LIPOPOLYSACCHARIDE ASSEMBLY PROTEIN B"/>
    <property type="match status" value="1"/>
</dbReference>
<comment type="caution">
    <text evidence="3">The sequence shown here is derived from an EMBL/GenBank/DDBJ whole genome shotgun (WGS) entry which is preliminary data.</text>
</comment>
<evidence type="ECO:0000313" key="3">
    <source>
        <dbReference type="EMBL" id="TRO63388.1"/>
    </source>
</evidence>
<evidence type="ECO:0000256" key="1">
    <source>
        <dbReference type="ARBA" id="ARBA00022737"/>
    </source>
</evidence>
<dbReference type="PANTHER" id="PTHR45586">
    <property type="entry name" value="TPR REPEAT-CONTAINING PROTEIN PA4667"/>
    <property type="match status" value="1"/>
</dbReference>
<dbReference type="InterPro" id="IPR051012">
    <property type="entry name" value="CellSynth/LPSAsmb/PSIAsmb"/>
</dbReference>
<dbReference type="Pfam" id="PF13432">
    <property type="entry name" value="TPR_16"/>
    <property type="match status" value="1"/>
</dbReference>
<dbReference type="Pfam" id="PF13181">
    <property type="entry name" value="TPR_8"/>
    <property type="match status" value="1"/>
</dbReference>
<dbReference type="Gene3D" id="1.25.40.10">
    <property type="entry name" value="Tetratricopeptide repeat domain"/>
    <property type="match status" value="3"/>
</dbReference>
<gene>
    <name evidence="3" type="ORF">FGM01_13825</name>
</gene>
<keyword evidence="4" id="KW-1185">Reference proteome</keyword>
<proteinExistence type="predicted"/>
<protein>
    <submittedName>
        <fullName evidence="3">Tetratricopeptide repeat protein</fullName>
    </submittedName>
</protein>
<dbReference type="SMART" id="SM00028">
    <property type="entry name" value="TPR"/>
    <property type="match status" value="7"/>
</dbReference>
<dbReference type="Pfam" id="PF14559">
    <property type="entry name" value="TPR_19"/>
    <property type="match status" value="1"/>
</dbReference>
<sequence>MRLLCVLFTITGFFMQGQEMQKGFEHLEAGEFSQAEIFFSKILKEHPENKTARLCYGRAVGLSSDPNKAVKIFEDLLIDFPDDLEVKLNYAESLLWSRQYPEAEVYYSVLLEENPENFSVLLGYANTLSNLKKYKSATKWVEKALNLSPGNPNALNSLKYIRLGYANRLLQERQYDLAIGLLDDNLREFENDRESLLNKANIYLILKNSDAAIDVYKQLALDSRDSIQALTGISLAYHIAKREKDALKYATLARQMAKDSNDSISRLMAAERYIQALIWNHKYSRAEDQIEHQLELYPEKPWVLALAASLGMYTGDFKKSINNYNQILEIDSASFDGNLGIANAYFARGEIKEAMDYAEQTLSFYKNQQDAEQLLQKIEFGYRPMLEENLSFSFDNGDNQAFAAATTVRLPLSTKLEVLGGYTYRKTRNTRSGLEANSDYFNLSASYKIIPSVKFRVNTGLINARSVETDYTNLTGEVAAQIKPFMRDDLEIGYRRDLQDFNAELLNRKIAGNHLFLTNNYTTRYGLGWYLQYMHTEQSDDNSRKLLFTSLYYSILKKPLLKGGINYQYISFEKRMPELYFSPEKFQAAEIFMNLISDDEDKAFNYDLTAAAGYQFIEDGDGQPTYRLQARAGYNISQRFIGGVYATHSNIASATVAGFTFTEFGINLKWFFKAKPLFNLK</sequence>
<evidence type="ECO:0000313" key="4">
    <source>
        <dbReference type="Proteomes" id="UP000315131"/>
    </source>
</evidence>
<keyword evidence="2" id="KW-0802">TPR repeat</keyword>
<name>A0A550HXZ2_9FLAO</name>
<dbReference type="Proteomes" id="UP000315131">
    <property type="component" value="Unassembled WGS sequence"/>
</dbReference>
<keyword evidence="1" id="KW-0677">Repeat</keyword>
<dbReference type="SUPFAM" id="SSF48452">
    <property type="entry name" value="TPR-like"/>
    <property type="match status" value="3"/>
</dbReference>
<dbReference type="EMBL" id="VHSF01000004">
    <property type="protein sequence ID" value="TRO63388.1"/>
    <property type="molecule type" value="Genomic_DNA"/>
</dbReference>
<evidence type="ECO:0000256" key="2">
    <source>
        <dbReference type="ARBA" id="ARBA00022803"/>
    </source>
</evidence>
<dbReference type="AlphaFoldDB" id="A0A550HXZ2"/>